<dbReference type="InterPro" id="IPR036188">
    <property type="entry name" value="FAD/NAD-bd_sf"/>
</dbReference>
<dbReference type="SUPFAM" id="SSF51905">
    <property type="entry name" value="FAD/NAD(P)-binding domain"/>
    <property type="match status" value="1"/>
</dbReference>
<sequence length="143" mass="15904">LLNPYIVYRGLTMFVAPMSGDGGRFMYRCSGLAVFGGKDAGVDWEGKERDVEEEDRAALDQMSGVICEQFDDVKVLNEDYGFRCLAPDDVPLIGRTKYDNLYLNTGHGSKGWTMGAGAGKLCSQLVLGLETEIDSRWYDPLRF</sequence>
<dbReference type="Pfam" id="PF01266">
    <property type="entry name" value="DAO"/>
    <property type="match status" value="1"/>
</dbReference>
<name>A0A9W7EE82_9STRA</name>
<dbReference type="AlphaFoldDB" id="A0A9W7EE82"/>
<dbReference type="Gene3D" id="3.30.9.10">
    <property type="entry name" value="D-Amino Acid Oxidase, subunit A, domain 2"/>
    <property type="match status" value="1"/>
</dbReference>
<organism evidence="2 3">
    <name type="scientific">Triparma laevis f. inornata</name>
    <dbReference type="NCBI Taxonomy" id="1714386"/>
    <lineage>
        <taxon>Eukaryota</taxon>
        <taxon>Sar</taxon>
        <taxon>Stramenopiles</taxon>
        <taxon>Ochrophyta</taxon>
        <taxon>Bolidophyceae</taxon>
        <taxon>Parmales</taxon>
        <taxon>Triparmaceae</taxon>
        <taxon>Triparma</taxon>
    </lineage>
</organism>
<accession>A0A9W7EE82</accession>
<protein>
    <recommendedName>
        <fullName evidence="1">FAD dependent oxidoreductase domain-containing protein</fullName>
    </recommendedName>
</protein>
<reference evidence="3" key="1">
    <citation type="journal article" date="2023" name="Commun. Biol.">
        <title>Genome analysis of Parmales, the sister group of diatoms, reveals the evolutionary specialization of diatoms from phago-mixotrophs to photoautotrophs.</title>
        <authorList>
            <person name="Ban H."/>
            <person name="Sato S."/>
            <person name="Yoshikawa S."/>
            <person name="Yamada K."/>
            <person name="Nakamura Y."/>
            <person name="Ichinomiya M."/>
            <person name="Sato N."/>
            <person name="Blanc-Mathieu R."/>
            <person name="Endo H."/>
            <person name="Kuwata A."/>
            <person name="Ogata H."/>
        </authorList>
    </citation>
    <scope>NUCLEOTIDE SEQUENCE [LARGE SCALE GENOMIC DNA]</scope>
</reference>
<proteinExistence type="predicted"/>
<dbReference type="PANTHER" id="PTHR13847">
    <property type="entry name" value="SARCOSINE DEHYDROGENASE-RELATED"/>
    <property type="match status" value="1"/>
</dbReference>
<evidence type="ECO:0000313" key="2">
    <source>
        <dbReference type="EMBL" id="GMH74810.1"/>
    </source>
</evidence>
<dbReference type="Gene3D" id="3.50.50.60">
    <property type="entry name" value="FAD/NAD(P)-binding domain"/>
    <property type="match status" value="1"/>
</dbReference>
<dbReference type="GO" id="GO:0005737">
    <property type="term" value="C:cytoplasm"/>
    <property type="evidence" value="ECO:0007669"/>
    <property type="project" value="TreeGrafter"/>
</dbReference>
<dbReference type="EMBL" id="BLQM01000199">
    <property type="protein sequence ID" value="GMH74810.1"/>
    <property type="molecule type" value="Genomic_DNA"/>
</dbReference>
<evidence type="ECO:0000313" key="3">
    <source>
        <dbReference type="Proteomes" id="UP001162640"/>
    </source>
</evidence>
<comment type="caution">
    <text evidence="2">The sequence shown here is derived from an EMBL/GenBank/DDBJ whole genome shotgun (WGS) entry which is preliminary data.</text>
</comment>
<evidence type="ECO:0000259" key="1">
    <source>
        <dbReference type="Pfam" id="PF01266"/>
    </source>
</evidence>
<feature type="non-terminal residue" evidence="2">
    <location>
        <position position="1"/>
    </location>
</feature>
<feature type="non-terminal residue" evidence="2">
    <location>
        <position position="143"/>
    </location>
</feature>
<gene>
    <name evidence="2" type="ORF">TL16_g06563</name>
</gene>
<dbReference type="Proteomes" id="UP001162640">
    <property type="component" value="Unassembled WGS sequence"/>
</dbReference>
<feature type="domain" description="FAD dependent oxidoreductase" evidence="1">
    <location>
        <begin position="17"/>
        <end position="125"/>
    </location>
</feature>
<dbReference type="InterPro" id="IPR006076">
    <property type="entry name" value="FAD-dep_OxRdtase"/>
</dbReference>